<evidence type="ECO:0000313" key="4">
    <source>
        <dbReference type="EMBL" id="TQL78598.1"/>
    </source>
</evidence>
<dbReference type="Pfam" id="PF25275">
    <property type="entry name" value="Golvesin_C"/>
    <property type="match status" value="1"/>
</dbReference>
<dbReference type="GO" id="GO:0008270">
    <property type="term" value="F:zinc ion binding"/>
    <property type="evidence" value="ECO:0007669"/>
    <property type="project" value="InterPro"/>
</dbReference>
<dbReference type="InterPro" id="IPR033803">
    <property type="entry name" value="CBD-like_Golvesin-Xly"/>
</dbReference>
<dbReference type="CDD" id="cd06583">
    <property type="entry name" value="PGRP"/>
    <property type="match status" value="1"/>
</dbReference>
<dbReference type="InterPro" id="IPR002502">
    <property type="entry name" value="Amidase_domain"/>
</dbReference>
<dbReference type="GO" id="GO:0009253">
    <property type="term" value="P:peptidoglycan catabolic process"/>
    <property type="evidence" value="ECO:0007669"/>
    <property type="project" value="InterPro"/>
</dbReference>
<dbReference type="EMBL" id="VFOW01000001">
    <property type="protein sequence ID" value="TQL78598.1"/>
    <property type="molecule type" value="Genomic_DNA"/>
</dbReference>
<dbReference type="InterPro" id="IPR015510">
    <property type="entry name" value="PGRP"/>
</dbReference>
<gene>
    <name evidence="4" type="ORF">FB566_4188</name>
</gene>
<dbReference type="RefSeq" id="WP_142043258.1">
    <property type="nucleotide sequence ID" value="NZ_JBHTGS010000003.1"/>
</dbReference>
<proteinExistence type="inferred from homology"/>
<evidence type="ECO:0000259" key="3">
    <source>
        <dbReference type="SMART" id="SM00701"/>
    </source>
</evidence>
<dbReference type="AlphaFoldDB" id="A0A543B188"/>
<comment type="similarity">
    <text evidence="1">Belongs to the N-acetylmuramoyl-L-alanine amidase 2 family.</text>
</comment>
<dbReference type="InParanoid" id="A0A543B188"/>
<evidence type="ECO:0000256" key="1">
    <source>
        <dbReference type="ARBA" id="ARBA00007553"/>
    </source>
</evidence>
<comment type="caution">
    <text evidence="4">The sequence shown here is derived from an EMBL/GenBank/DDBJ whole genome shotgun (WGS) entry which is preliminary data.</text>
</comment>
<feature type="domain" description="Peptidoglycan recognition protein family" evidence="3">
    <location>
        <begin position="43"/>
        <end position="197"/>
    </location>
</feature>
<dbReference type="Gene3D" id="2.60.120.260">
    <property type="entry name" value="Galactose-binding domain-like"/>
    <property type="match status" value="1"/>
</dbReference>
<dbReference type="SMART" id="SM00644">
    <property type="entry name" value="Ami_2"/>
    <property type="match status" value="1"/>
</dbReference>
<dbReference type="GO" id="GO:0008745">
    <property type="term" value="F:N-acetylmuramoyl-L-alanine amidase activity"/>
    <property type="evidence" value="ECO:0007669"/>
    <property type="project" value="InterPro"/>
</dbReference>
<organism evidence="4 5">
    <name type="scientific">Stackebrandtia endophytica</name>
    <dbReference type="NCBI Taxonomy" id="1496996"/>
    <lineage>
        <taxon>Bacteria</taxon>
        <taxon>Bacillati</taxon>
        <taxon>Actinomycetota</taxon>
        <taxon>Actinomycetes</taxon>
        <taxon>Glycomycetales</taxon>
        <taxon>Glycomycetaceae</taxon>
        <taxon>Stackebrandtia</taxon>
    </lineage>
</organism>
<dbReference type="Proteomes" id="UP000317043">
    <property type="component" value="Unassembled WGS sequence"/>
</dbReference>
<dbReference type="CDD" id="cd14488">
    <property type="entry name" value="CBM6-CBM35-CBM36_like_2"/>
    <property type="match status" value="1"/>
</dbReference>
<dbReference type="InterPro" id="IPR006619">
    <property type="entry name" value="PGRP_domain_met/bac"/>
</dbReference>
<sequence>MSSSPRISRRTAIRGAVLVGVGAAAAGGTVLTSNLAHADAARPTIASCAEWGARSPRGLTQLTNNPNKIVIHHTATSNSAGTTKQDAYNLAYQIQGWHMNPPNNWADSGQHFTISRGGYVMEGRHTSLQHLDDGRGMVQGAHAPGANSNGIGIENEGLFTSALPPEALWNSLVDFCAYICSQYNIPATEIFGHRDYVATACPGDALYAKLPQLRTEVKAKLDGGGGDPPDFSVIVDNTAGDFGASESWGTSTYSSQKHGSDYRFAQPEAVSDAAYFRANIPAAGNYKIETWYPADPGYNAATPFIIYTANGNQTVKVDQRTGGGKWVSLGTHALTAGNKSVVAVSRWAGGSGYVVADAIRVTSA</sequence>
<dbReference type="Gene3D" id="3.40.80.10">
    <property type="entry name" value="Peptidoglycan recognition protein-like"/>
    <property type="match status" value="1"/>
</dbReference>
<dbReference type="Pfam" id="PF01510">
    <property type="entry name" value="Amidase_2"/>
    <property type="match status" value="1"/>
</dbReference>
<dbReference type="PROSITE" id="PS51318">
    <property type="entry name" value="TAT"/>
    <property type="match status" value="1"/>
</dbReference>
<accession>A0A543B188</accession>
<protein>
    <submittedName>
        <fullName evidence="4">N-acetylmuramoyl-L-alanine amidase</fullName>
    </submittedName>
</protein>
<reference evidence="4 5" key="1">
    <citation type="submission" date="2019-06" db="EMBL/GenBank/DDBJ databases">
        <title>Sequencing the genomes of 1000 actinobacteria strains.</title>
        <authorList>
            <person name="Klenk H.-P."/>
        </authorList>
    </citation>
    <scope>NUCLEOTIDE SEQUENCE [LARGE SCALE GENOMIC DNA]</scope>
    <source>
        <strain evidence="4 5">DSM 45928</strain>
    </source>
</reference>
<dbReference type="PANTHER" id="PTHR11022">
    <property type="entry name" value="PEPTIDOGLYCAN RECOGNITION PROTEIN"/>
    <property type="match status" value="1"/>
</dbReference>
<dbReference type="SMART" id="SM00701">
    <property type="entry name" value="PGRP"/>
    <property type="match status" value="1"/>
</dbReference>
<dbReference type="InterPro" id="IPR036505">
    <property type="entry name" value="Amidase/PGRP_sf"/>
</dbReference>
<evidence type="ECO:0000259" key="2">
    <source>
        <dbReference type="SMART" id="SM00644"/>
    </source>
</evidence>
<evidence type="ECO:0000313" key="5">
    <source>
        <dbReference type="Proteomes" id="UP000317043"/>
    </source>
</evidence>
<dbReference type="OrthoDB" id="514320at2"/>
<dbReference type="PANTHER" id="PTHR11022:SF41">
    <property type="entry name" value="PEPTIDOGLYCAN-RECOGNITION PROTEIN LC-RELATED"/>
    <property type="match status" value="1"/>
</dbReference>
<feature type="domain" description="N-acetylmuramoyl-L-alanine amidase" evidence="2">
    <location>
        <begin position="55"/>
        <end position="203"/>
    </location>
</feature>
<name>A0A543B188_9ACTN</name>
<keyword evidence="5" id="KW-1185">Reference proteome</keyword>
<dbReference type="InterPro" id="IPR006311">
    <property type="entry name" value="TAT_signal"/>
</dbReference>
<dbReference type="SUPFAM" id="SSF55846">
    <property type="entry name" value="N-acetylmuramoyl-L-alanine amidase-like"/>
    <property type="match status" value="1"/>
</dbReference>